<dbReference type="Gene3D" id="3.30.450.20">
    <property type="entry name" value="PAS domain"/>
    <property type="match status" value="1"/>
</dbReference>
<dbReference type="InterPro" id="IPR035965">
    <property type="entry name" value="PAS-like_dom_sf"/>
</dbReference>
<dbReference type="Pfam" id="PF00512">
    <property type="entry name" value="HisKA"/>
    <property type="match status" value="1"/>
</dbReference>
<keyword evidence="3" id="KW-0597">Phosphoprotein</keyword>
<dbReference type="STRING" id="1635173.WH52_01150"/>
<evidence type="ECO:0000256" key="5">
    <source>
        <dbReference type="ARBA" id="ARBA00022777"/>
    </source>
</evidence>
<dbReference type="PANTHER" id="PTHR43711:SF26">
    <property type="entry name" value="SENSOR HISTIDINE KINASE RCSC"/>
    <property type="match status" value="1"/>
</dbReference>
<dbReference type="SMART" id="SM00388">
    <property type="entry name" value="HisKA"/>
    <property type="match status" value="1"/>
</dbReference>
<dbReference type="NCBIfam" id="TIGR00229">
    <property type="entry name" value="sensory_box"/>
    <property type="match status" value="1"/>
</dbReference>
<protein>
    <recommendedName>
        <fullName evidence="2">histidine kinase</fullName>
        <ecNumber evidence="2">2.7.13.3</ecNumber>
    </recommendedName>
</protein>
<dbReference type="Proteomes" id="UP000194221">
    <property type="component" value="Unassembled WGS sequence"/>
</dbReference>
<gene>
    <name evidence="10" type="ORF">WH52_01150</name>
</gene>
<dbReference type="Gene3D" id="3.30.565.10">
    <property type="entry name" value="Histidine kinase-like ATPase, C-terminal domain"/>
    <property type="match status" value="1"/>
</dbReference>
<proteinExistence type="predicted"/>
<evidence type="ECO:0000256" key="1">
    <source>
        <dbReference type="ARBA" id="ARBA00000085"/>
    </source>
</evidence>
<keyword evidence="7" id="KW-0175">Coiled coil</keyword>
<comment type="caution">
    <text evidence="10">The sequence shown here is derived from an EMBL/GenBank/DDBJ whole genome shotgun (WGS) entry which is preliminary data.</text>
</comment>
<dbReference type="PANTHER" id="PTHR43711">
    <property type="entry name" value="TWO-COMPONENT HISTIDINE KINASE"/>
    <property type="match status" value="1"/>
</dbReference>
<dbReference type="InterPro" id="IPR000014">
    <property type="entry name" value="PAS"/>
</dbReference>
<dbReference type="AlphaFoldDB" id="A0A1Y2PFM9"/>
<dbReference type="InterPro" id="IPR013767">
    <property type="entry name" value="PAS_fold"/>
</dbReference>
<dbReference type="InterPro" id="IPR003661">
    <property type="entry name" value="HisK_dim/P_dom"/>
</dbReference>
<dbReference type="InParanoid" id="A0A1Y2PFM9"/>
<dbReference type="EC" id="2.7.13.3" evidence="2"/>
<dbReference type="PROSITE" id="PS50109">
    <property type="entry name" value="HIS_KIN"/>
    <property type="match status" value="1"/>
</dbReference>
<dbReference type="CDD" id="cd00075">
    <property type="entry name" value="HATPase"/>
    <property type="match status" value="1"/>
</dbReference>
<feature type="domain" description="PAS" evidence="9">
    <location>
        <begin position="5"/>
        <end position="75"/>
    </location>
</feature>
<dbReference type="GO" id="GO:0000155">
    <property type="term" value="F:phosphorelay sensor kinase activity"/>
    <property type="evidence" value="ECO:0007669"/>
    <property type="project" value="InterPro"/>
</dbReference>
<feature type="domain" description="Histidine kinase" evidence="8">
    <location>
        <begin position="196"/>
        <end position="412"/>
    </location>
</feature>
<dbReference type="InterPro" id="IPR005467">
    <property type="entry name" value="His_kinase_dom"/>
</dbReference>
<dbReference type="CDD" id="cd00082">
    <property type="entry name" value="HisKA"/>
    <property type="match status" value="1"/>
</dbReference>
<evidence type="ECO:0000256" key="4">
    <source>
        <dbReference type="ARBA" id="ARBA00022679"/>
    </source>
</evidence>
<keyword evidence="4" id="KW-0808">Transferase</keyword>
<dbReference type="SUPFAM" id="SSF55874">
    <property type="entry name" value="ATPase domain of HSP90 chaperone/DNA topoisomerase II/histidine kinase"/>
    <property type="match status" value="1"/>
</dbReference>
<evidence type="ECO:0000256" key="2">
    <source>
        <dbReference type="ARBA" id="ARBA00012438"/>
    </source>
</evidence>
<accession>A0A1Y2PFM9</accession>
<evidence type="ECO:0000256" key="6">
    <source>
        <dbReference type="ARBA" id="ARBA00023012"/>
    </source>
</evidence>
<dbReference type="GO" id="GO:0006355">
    <property type="term" value="P:regulation of DNA-templated transcription"/>
    <property type="evidence" value="ECO:0007669"/>
    <property type="project" value="InterPro"/>
</dbReference>
<evidence type="ECO:0000259" key="9">
    <source>
        <dbReference type="PROSITE" id="PS50112"/>
    </source>
</evidence>
<dbReference type="OrthoDB" id="9808408at2"/>
<sequence>MHKKEQDVFDILFEAVSEAVIVVNEQQIITSVNSSTEKMFGYSQDELLNKPLEILIPKQYKPNHSKHVNSFLKAKQKRQMGKGRDLYGARKDNTVFPLEVGLNPFQVNNTQFVMALVVDISKRKHQELEILELNTKLERKVKERTKDLALKVDVLRSLNQQLDYENQKRLEAEQSAKEALQKERELGELKTKFLSLVSHEFKTPLSGILTSTILLAKYKLTEQQEKRDKHLKIINDKVHYLNNILNDFLSVEKLEKGKINYKFSTFKISKIVNEVVYNANTLLKQGQQINYPENIDEISLHQDEKIIELSLSNLVNNAIKYSPDDATIDIIINQDDTNTSITVKDNGMGIPKNDQKNIFKRYFRAQNALLNKGTGIGLNIVKNHLQNLGGSITFKSEEGTGSMFTILIPNKN</sequence>
<dbReference type="SUPFAM" id="SSF55785">
    <property type="entry name" value="PYP-like sensor domain (PAS domain)"/>
    <property type="match status" value="1"/>
</dbReference>
<comment type="catalytic activity">
    <reaction evidence="1">
        <text>ATP + protein L-histidine = ADP + protein N-phospho-L-histidine.</text>
        <dbReference type="EC" id="2.7.13.3"/>
    </reaction>
</comment>
<dbReference type="SMART" id="SM00387">
    <property type="entry name" value="HATPase_c"/>
    <property type="match status" value="1"/>
</dbReference>
<dbReference type="InterPro" id="IPR036890">
    <property type="entry name" value="HATPase_C_sf"/>
</dbReference>
<dbReference type="PROSITE" id="PS50112">
    <property type="entry name" value="PAS"/>
    <property type="match status" value="1"/>
</dbReference>
<dbReference type="InterPro" id="IPR036097">
    <property type="entry name" value="HisK_dim/P_sf"/>
</dbReference>
<dbReference type="RefSeq" id="WP_086029082.1">
    <property type="nucleotide sequence ID" value="NZ_LAPZ01000001.1"/>
</dbReference>
<keyword evidence="11" id="KW-1185">Reference proteome</keyword>
<evidence type="ECO:0000313" key="11">
    <source>
        <dbReference type="Proteomes" id="UP000194221"/>
    </source>
</evidence>
<dbReference type="Pfam" id="PF02518">
    <property type="entry name" value="HATPase_c"/>
    <property type="match status" value="1"/>
</dbReference>
<feature type="coiled-coil region" evidence="7">
    <location>
        <begin position="123"/>
        <end position="192"/>
    </location>
</feature>
<dbReference type="SMART" id="SM00091">
    <property type="entry name" value="PAS"/>
    <property type="match status" value="1"/>
</dbReference>
<name>A0A1Y2PFM9_9FLAO</name>
<evidence type="ECO:0000259" key="8">
    <source>
        <dbReference type="PROSITE" id="PS50109"/>
    </source>
</evidence>
<keyword evidence="5 10" id="KW-0418">Kinase</keyword>
<evidence type="ECO:0000256" key="7">
    <source>
        <dbReference type="SAM" id="Coils"/>
    </source>
</evidence>
<dbReference type="Pfam" id="PF00989">
    <property type="entry name" value="PAS"/>
    <property type="match status" value="1"/>
</dbReference>
<keyword evidence="6" id="KW-0902">Two-component regulatory system</keyword>
<dbReference type="Gene3D" id="1.10.287.130">
    <property type="match status" value="1"/>
</dbReference>
<evidence type="ECO:0000256" key="3">
    <source>
        <dbReference type="ARBA" id="ARBA00022553"/>
    </source>
</evidence>
<dbReference type="InterPro" id="IPR004358">
    <property type="entry name" value="Sig_transdc_His_kin-like_C"/>
</dbReference>
<dbReference type="CDD" id="cd00130">
    <property type="entry name" value="PAS"/>
    <property type="match status" value="1"/>
</dbReference>
<dbReference type="FunFam" id="3.30.565.10:FF:000006">
    <property type="entry name" value="Sensor histidine kinase WalK"/>
    <property type="match status" value="1"/>
</dbReference>
<dbReference type="EMBL" id="LAPZ01000001">
    <property type="protein sequence ID" value="OSY89282.1"/>
    <property type="molecule type" value="Genomic_DNA"/>
</dbReference>
<dbReference type="PRINTS" id="PR00344">
    <property type="entry name" value="BCTRLSENSOR"/>
</dbReference>
<dbReference type="InterPro" id="IPR050736">
    <property type="entry name" value="Sensor_HK_Regulatory"/>
</dbReference>
<reference evidence="10 11" key="1">
    <citation type="submission" date="2015-03" db="EMBL/GenBank/DDBJ databases">
        <title>Genome sequence of Tenacibaculum sp. S2-2, isolated from intestinal microbiota of sea cucumber, Apostichopus japonicas.</title>
        <authorList>
            <person name="Shao Z."/>
            <person name="Wang L."/>
            <person name="Li X."/>
        </authorList>
    </citation>
    <scope>NUCLEOTIDE SEQUENCE [LARGE SCALE GENOMIC DNA]</scope>
    <source>
        <strain evidence="10 11">S2-2</strain>
    </source>
</reference>
<organism evidence="10 11">
    <name type="scientific">Tenacibaculum holothuriorum</name>
    <dbReference type="NCBI Taxonomy" id="1635173"/>
    <lineage>
        <taxon>Bacteria</taxon>
        <taxon>Pseudomonadati</taxon>
        <taxon>Bacteroidota</taxon>
        <taxon>Flavobacteriia</taxon>
        <taxon>Flavobacteriales</taxon>
        <taxon>Flavobacteriaceae</taxon>
        <taxon>Tenacibaculum</taxon>
    </lineage>
</organism>
<dbReference type="InterPro" id="IPR003594">
    <property type="entry name" value="HATPase_dom"/>
</dbReference>
<dbReference type="SUPFAM" id="SSF47384">
    <property type="entry name" value="Homodimeric domain of signal transducing histidine kinase"/>
    <property type="match status" value="1"/>
</dbReference>
<evidence type="ECO:0000313" key="10">
    <source>
        <dbReference type="EMBL" id="OSY89282.1"/>
    </source>
</evidence>